<name>A0A3S9QKJ9_9ACTO</name>
<protein>
    <submittedName>
        <fullName evidence="2">tRNA (Adenosine(37)-N6)-threonylcarbamoyltransferase complex dimerization subunit type 1 TsaB</fullName>
    </submittedName>
</protein>
<dbReference type="OrthoDB" id="9809995at2"/>
<keyword evidence="2" id="KW-0808">Transferase</keyword>
<gene>
    <name evidence="2" type="primary">tsaB</name>
    <name evidence="2" type="ORF">EBQ10_04035</name>
</gene>
<evidence type="ECO:0000313" key="3">
    <source>
        <dbReference type="Proteomes" id="UP000275951"/>
    </source>
</evidence>
<dbReference type="PANTHER" id="PTHR11735">
    <property type="entry name" value="TRNA N6-ADENOSINE THREONYLCARBAMOYLTRANSFERASE"/>
    <property type="match status" value="1"/>
</dbReference>
<evidence type="ECO:0000259" key="1">
    <source>
        <dbReference type="Pfam" id="PF00814"/>
    </source>
</evidence>
<dbReference type="InterPro" id="IPR000905">
    <property type="entry name" value="Gcp-like_dom"/>
</dbReference>
<sequence>MCTSHPRQRIRIPVDFLTIDSSAGIEVGVCRSDMGNYRDLAVASVDSTREHAEKLTPLIKAVLTDAGIRRPEAIVVGTGPGAFTGLRAGLVTARTLARAWGIPLYGLCSLEVLALAAADLGAQEMVSIIDARRKEVYAMRARPMGGDDVAVITEPAVLKPAELAEELRRHPAVVAAMSADLYPELAGERVVVAPSPSVMARLADSRIARSEAGEDMILDTAPLYLRRPDIHQG</sequence>
<dbReference type="Pfam" id="PF00814">
    <property type="entry name" value="TsaD"/>
    <property type="match status" value="1"/>
</dbReference>
<dbReference type="GO" id="GO:0016740">
    <property type="term" value="F:transferase activity"/>
    <property type="evidence" value="ECO:0007669"/>
    <property type="project" value="UniProtKB-KW"/>
</dbReference>
<dbReference type="Gene3D" id="3.30.420.40">
    <property type="match status" value="2"/>
</dbReference>
<dbReference type="GO" id="GO:0005829">
    <property type="term" value="C:cytosol"/>
    <property type="evidence" value="ECO:0007669"/>
    <property type="project" value="TreeGrafter"/>
</dbReference>
<dbReference type="AlphaFoldDB" id="A0A3S9QKJ9"/>
<reference evidence="2 3" key="1">
    <citation type="submission" date="2018-11" db="EMBL/GenBank/DDBJ databases">
        <title>Multidrug-resistant genes are associated with an 42-kb island TGI1 carrying a complex class 1 integron in a Trueperella pyogenes.</title>
        <authorList>
            <person name="Dong W."/>
        </authorList>
    </citation>
    <scope>NUCLEOTIDE SEQUENCE [LARGE SCALE GENOMIC DNA]</scope>
    <source>
        <strain evidence="2 3">TP4</strain>
    </source>
</reference>
<dbReference type="NCBIfam" id="TIGR03725">
    <property type="entry name" value="T6A_YeaZ"/>
    <property type="match status" value="1"/>
</dbReference>
<dbReference type="Proteomes" id="UP000275951">
    <property type="component" value="Chromosome"/>
</dbReference>
<proteinExistence type="predicted"/>
<dbReference type="GO" id="GO:0002949">
    <property type="term" value="P:tRNA threonylcarbamoyladenosine modification"/>
    <property type="evidence" value="ECO:0007669"/>
    <property type="project" value="InterPro"/>
</dbReference>
<organism evidence="2 3">
    <name type="scientific">Trueperella pyogenes</name>
    <dbReference type="NCBI Taxonomy" id="1661"/>
    <lineage>
        <taxon>Bacteria</taxon>
        <taxon>Bacillati</taxon>
        <taxon>Actinomycetota</taxon>
        <taxon>Actinomycetes</taxon>
        <taxon>Actinomycetales</taxon>
        <taxon>Actinomycetaceae</taxon>
        <taxon>Trueperella</taxon>
    </lineage>
</organism>
<dbReference type="PANTHER" id="PTHR11735:SF11">
    <property type="entry name" value="TRNA THREONYLCARBAMOYLADENOSINE BIOSYNTHESIS PROTEIN TSAB"/>
    <property type="match status" value="1"/>
</dbReference>
<dbReference type="InterPro" id="IPR043129">
    <property type="entry name" value="ATPase_NBD"/>
</dbReference>
<dbReference type="EMBL" id="CP033905">
    <property type="protein sequence ID" value="AZR06541.1"/>
    <property type="molecule type" value="Genomic_DNA"/>
</dbReference>
<dbReference type="InterPro" id="IPR022496">
    <property type="entry name" value="T6A_TsaB"/>
</dbReference>
<evidence type="ECO:0000313" key="2">
    <source>
        <dbReference type="EMBL" id="AZR06541.1"/>
    </source>
</evidence>
<accession>A0A3S9QKJ9</accession>
<feature type="domain" description="Gcp-like" evidence="1">
    <location>
        <begin position="48"/>
        <end position="164"/>
    </location>
</feature>
<dbReference type="SUPFAM" id="SSF53067">
    <property type="entry name" value="Actin-like ATPase domain"/>
    <property type="match status" value="2"/>
</dbReference>